<evidence type="ECO:0000256" key="1">
    <source>
        <dbReference type="SAM" id="SignalP"/>
    </source>
</evidence>
<evidence type="ECO:0000313" key="3">
    <source>
        <dbReference type="Proteomes" id="UP000315471"/>
    </source>
</evidence>
<protein>
    <recommendedName>
        <fullName evidence="4">Secreted protein</fullName>
    </recommendedName>
</protein>
<reference evidence="2 3" key="1">
    <citation type="submission" date="2019-02" db="EMBL/GenBank/DDBJ databases">
        <title>Deep-cultivation of Planctomycetes and their phenomic and genomic characterization uncovers novel biology.</title>
        <authorList>
            <person name="Wiegand S."/>
            <person name="Jogler M."/>
            <person name="Boedeker C."/>
            <person name="Pinto D."/>
            <person name="Vollmers J."/>
            <person name="Rivas-Marin E."/>
            <person name="Kohn T."/>
            <person name="Peeters S.H."/>
            <person name="Heuer A."/>
            <person name="Rast P."/>
            <person name="Oberbeckmann S."/>
            <person name="Bunk B."/>
            <person name="Jeske O."/>
            <person name="Meyerdierks A."/>
            <person name="Storesund J.E."/>
            <person name="Kallscheuer N."/>
            <person name="Luecker S."/>
            <person name="Lage O.M."/>
            <person name="Pohl T."/>
            <person name="Merkel B.J."/>
            <person name="Hornburger P."/>
            <person name="Mueller R.-W."/>
            <person name="Bruemmer F."/>
            <person name="Labrenz M."/>
            <person name="Spormann A.M."/>
            <person name="Op Den Camp H."/>
            <person name="Overmann J."/>
            <person name="Amann R."/>
            <person name="Jetten M.S.M."/>
            <person name="Mascher T."/>
            <person name="Medema M.H."/>
            <person name="Devos D.P."/>
            <person name="Kaster A.-K."/>
            <person name="Ovreas L."/>
            <person name="Rohde M."/>
            <person name="Galperin M.Y."/>
            <person name="Jogler C."/>
        </authorList>
    </citation>
    <scope>NUCLEOTIDE SEQUENCE [LARGE SCALE GENOMIC DNA]</scope>
    <source>
        <strain evidence="2 3">Q31b</strain>
    </source>
</reference>
<dbReference type="AlphaFoldDB" id="A0A5C6DXR1"/>
<dbReference type="EMBL" id="SJPY01000005">
    <property type="protein sequence ID" value="TWU39836.1"/>
    <property type="molecule type" value="Genomic_DNA"/>
</dbReference>
<organism evidence="2 3">
    <name type="scientific">Novipirellula aureliae</name>
    <dbReference type="NCBI Taxonomy" id="2527966"/>
    <lineage>
        <taxon>Bacteria</taxon>
        <taxon>Pseudomonadati</taxon>
        <taxon>Planctomycetota</taxon>
        <taxon>Planctomycetia</taxon>
        <taxon>Pirellulales</taxon>
        <taxon>Pirellulaceae</taxon>
        <taxon>Novipirellula</taxon>
    </lineage>
</organism>
<sequence precursor="true">MFRLLLVSFIALRVIACPVCCAGGDAHAVSAEAAITDPCDCCCSKSQSKPCGEGEQSPIESPCPCESGCECQVAPGINHRVIVDVQWMLDFEPLCLDPVGLPEAFVDRFEEQPHRLDLLTGRSVRLAHASLLL</sequence>
<proteinExistence type="predicted"/>
<accession>A0A5C6DXR1</accession>
<dbReference type="Proteomes" id="UP000315471">
    <property type="component" value="Unassembled WGS sequence"/>
</dbReference>
<keyword evidence="1" id="KW-0732">Signal</keyword>
<keyword evidence="3" id="KW-1185">Reference proteome</keyword>
<comment type="caution">
    <text evidence="2">The sequence shown here is derived from an EMBL/GenBank/DDBJ whole genome shotgun (WGS) entry which is preliminary data.</text>
</comment>
<evidence type="ECO:0008006" key="4">
    <source>
        <dbReference type="Google" id="ProtNLM"/>
    </source>
</evidence>
<feature type="signal peptide" evidence="1">
    <location>
        <begin position="1"/>
        <end position="22"/>
    </location>
</feature>
<gene>
    <name evidence="2" type="ORF">Q31b_31510</name>
</gene>
<evidence type="ECO:0000313" key="2">
    <source>
        <dbReference type="EMBL" id="TWU39836.1"/>
    </source>
</evidence>
<feature type="chain" id="PRO_5023129976" description="Secreted protein" evidence="1">
    <location>
        <begin position="23"/>
        <end position="133"/>
    </location>
</feature>
<name>A0A5C6DXR1_9BACT</name>